<keyword evidence="18" id="KW-1185">Reference proteome</keyword>
<dbReference type="GO" id="GO:0030170">
    <property type="term" value="F:pyridoxal phosphate binding"/>
    <property type="evidence" value="ECO:0007669"/>
    <property type="project" value="InterPro"/>
</dbReference>
<gene>
    <name evidence="17" type="ORF">DDE84_05750</name>
</gene>
<comment type="similarity">
    <text evidence="4 16">Belongs to the class-III pyridoxal-phosphate-dependent aminotransferase family.</text>
</comment>
<dbReference type="AlphaFoldDB" id="A0A5N6S557"/>
<dbReference type="GO" id="GO:0034386">
    <property type="term" value="F:4-aminobutyrate:2-oxoglutarate transaminase activity"/>
    <property type="evidence" value="ECO:0007669"/>
    <property type="project" value="UniProtKB-EC"/>
</dbReference>
<dbReference type="InterPro" id="IPR015422">
    <property type="entry name" value="PyrdxlP-dep_Trfase_small"/>
</dbReference>
<evidence type="ECO:0000256" key="12">
    <source>
        <dbReference type="ARBA" id="ARBA00030857"/>
    </source>
</evidence>
<dbReference type="CDD" id="cd00610">
    <property type="entry name" value="OAT_like"/>
    <property type="match status" value="1"/>
</dbReference>
<evidence type="ECO:0000256" key="9">
    <source>
        <dbReference type="ARBA" id="ARBA00022898"/>
    </source>
</evidence>
<dbReference type="EMBL" id="QDAG01000005">
    <property type="protein sequence ID" value="KAE8128391.1"/>
    <property type="molecule type" value="Genomic_DNA"/>
</dbReference>
<dbReference type="OrthoDB" id="9801052at2"/>
<dbReference type="FunFam" id="3.40.640.10:FF:000013">
    <property type="entry name" value="4-aminobutyrate aminotransferase"/>
    <property type="match status" value="1"/>
</dbReference>
<evidence type="ECO:0000256" key="7">
    <source>
        <dbReference type="ARBA" id="ARBA00022576"/>
    </source>
</evidence>
<dbReference type="SUPFAM" id="SSF53383">
    <property type="entry name" value="PLP-dependent transferases"/>
    <property type="match status" value="1"/>
</dbReference>
<sequence length="417" mass="44511">MATLSPALKQSSSVVVDHAKGSWIYAQNGRRYLDFTTGIGVTSTGHCHPRVVKAAQEQIGKVIHAQATTVMHQPMLDFIDELGTVLPEQLNSIFFSNSGSEAVESALRLAKMATGRQNIIAFQGGFHGRTMGAASVTSATLTVRSGFGPMMPGVFFAPYPNSYHYHWSEEETVEFCLRELDFMFHTQTDPKDTAAFIIEPVQGDGGYIKTPPAFMKALRDIADRNGIMLICDEVQAGVGKTGHFWSHQISGITPDIMTMAKGIASGFPISGIAANESIMKLAWPGSQGGTYCGNAVSAAAGVETIRVIKEEHLVANAAERGVQLAGLLHPLAQRHANIGEVRGVGLMRSMEFIGDDGDPDPQLARKVQLAAEDGGLLTLTCSPYNNVVRIVPALNVSAEEIDEGASLLTAAVESVLG</sequence>
<dbReference type="Gene3D" id="3.90.1150.10">
    <property type="entry name" value="Aspartate Aminotransferase, domain 1"/>
    <property type="match status" value="1"/>
</dbReference>
<evidence type="ECO:0000256" key="1">
    <source>
        <dbReference type="ARBA" id="ARBA00001750"/>
    </source>
</evidence>
<dbReference type="InterPro" id="IPR050103">
    <property type="entry name" value="Class-III_PLP-dep_AT"/>
</dbReference>
<evidence type="ECO:0000313" key="18">
    <source>
        <dbReference type="Proteomes" id="UP000325415"/>
    </source>
</evidence>
<dbReference type="EC" id="2.6.1.22" evidence="5"/>
<reference evidence="17 18" key="1">
    <citation type="submission" date="2018-04" db="EMBL/GenBank/DDBJ databases">
        <authorList>
            <person name="Eckel V.P."/>
            <person name="Vogel R.F."/>
        </authorList>
    </citation>
    <scope>NUCLEOTIDE SEQUENCE [LARGE SCALE GENOMIC DNA]</scope>
    <source>
        <strain evidence="18">TMW 2.1764</strain>
    </source>
</reference>
<name>A0A5N6S557_9BIFI</name>
<keyword evidence="9 16" id="KW-0663">Pyridoxal phosphate</keyword>
<dbReference type="Gene3D" id="3.40.640.10">
    <property type="entry name" value="Type I PLP-dependent aspartate aminotransferase-like (Major domain)"/>
    <property type="match status" value="1"/>
</dbReference>
<dbReference type="EC" id="2.6.1.19" evidence="6"/>
<dbReference type="PANTHER" id="PTHR11986:SF79">
    <property type="entry name" value="ACETYLORNITHINE AMINOTRANSFERASE, MITOCHONDRIAL"/>
    <property type="match status" value="1"/>
</dbReference>
<dbReference type="PANTHER" id="PTHR11986">
    <property type="entry name" value="AMINOTRANSFERASE CLASS III"/>
    <property type="match status" value="1"/>
</dbReference>
<evidence type="ECO:0000256" key="16">
    <source>
        <dbReference type="RuleBase" id="RU003560"/>
    </source>
</evidence>
<dbReference type="GeneID" id="78127188"/>
<dbReference type="InterPro" id="IPR015421">
    <property type="entry name" value="PyrdxlP-dep_Trfase_major"/>
</dbReference>
<evidence type="ECO:0000256" key="11">
    <source>
        <dbReference type="ARBA" id="ARBA00030204"/>
    </source>
</evidence>
<dbReference type="Proteomes" id="UP000325415">
    <property type="component" value="Unassembled WGS sequence"/>
</dbReference>
<evidence type="ECO:0000256" key="15">
    <source>
        <dbReference type="ARBA" id="ARBA00050054"/>
    </source>
</evidence>
<keyword evidence="8 17" id="KW-0808">Transferase</keyword>
<evidence type="ECO:0000256" key="4">
    <source>
        <dbReference type="ARBA" id="ARBA00008954"/>
    </source>
</evidence>
<protein>
    <recommendedName>
        <fullName evidence="12">(S)-3-amino-2-methylpropionate transaminase</fullName>
        <ecNumber evidence="6">2.6.1.19</ecNumber>
        <ecNumber evidence="5">2.6.1.22</ecNumber>
    </recommendedName>
    <alternativeName>
        <fullName evidence="13">GABA aminotransferase</fullName>
    </alternativeName>
    <alternativeName>
        <fullName evidence="11">Gamma-amino-N-butyrate transaminase</fullName>
    </alternativeName>
    <alternativeName>
        <fullName evidence="15">Glutamate:succinic semialdehyde transaminase</fullName>
    </alternativeName>
    <alternativeName>
        <fullName evidence="10">L-AIBAT</fullName>
    </alternativeName>
</protein>
<comment type="cofactor">
    <cofactor evidence="2">
        <name>pyridoxal 5'-phosphate</name>
        <dbReference type="ChEBI" id="CHEBI:597326"/>
    </cofactor>
</comment>
<evidence type="ECO:0000256" key="5">
    <source>
        <dbReference type="ARBA" id="ARBA00012876"/>
    </source>
</evidence>
<evidence type="ECO:0000256" key="2">
    <source>
        <dbReference type="ARBA" id="ARBA00001933"/>
    </source>
</evidence>
<evidence type="ECO:0000313" key="17">
    <source>
        <dbReference type="EMBL" id="KAE8128391.1"/>
    </source>
</evidence>
<dbReference type="InterPro" id="IPR015424">
    <property type="entry name" value="PyrdxlP-dep_Trfase"/>
</dbReference>
<dbReference type="Pfam" id="PF00202">
    <property type="entry name" value="Aminotran_3"/>
    <property type="match status" value="1"/>
</dbReference>
<evidence type="ECO:0000256" key="10">
    <source>
        <dbReference type="ARBA" id="ARBA00029760"/>
    </source>
</evidence>
<organism evidence="17 18">
    <name type="scientific">Bifidobacterium tibiigranuli</name>
    <dbReference type="NCBI Taxonomy" id="2172043"/>
    <lineage>
        <taxon>Bacteria</taxon>
        <taxon>Bacillati</taxon>
        <taxon>Actinomycetota</taxon>
        <taxon>Actinomycetes</taxon>
        <taxon>Bifidobacteriales</taxon>
        <taxon>Bifidobacteriaceae</taxon>
        <taxon>Bifidobacterium</taxon>
    </lineage>
</organism>
<evidence type="ECO:0000256" key="6">
    <source>
        <dbReference type="ARBA" id="ARBA00012912"/>
    </source>
</evidence>
<dbReference type="GO" id="GO:0042802">
    <property type="term" value="F:identical protein binding"/>
    <property type="evidence" value="ECO:0007669"/>
    <property type="project" value="TreeGrafter"/>
</dbReference>
<evidence type="ECO:0000256" key="13">
    <source>
        <dbReference type="ARBA" id="ARBA00031787"/>
    </source>
</evidence>
<dbReference type="PIRSF" id="PIRSF000521">
    <property type="entry name" value="Transaminase_4ab_Lys_Orn"/>
    <property type="match status" value="1"/>
</dbReference>
<comment type="caution">
    <text evidence="17">The sequence shown here is derived from an EMBL/GenBank/DDBJ whole genome shotgun (WGS) entry which is preliminary data.</text>
</comment>
<comment type="pathway">
    <text evidence="3">Amino-acid degradation; 4-aminobutanoate degradation.</text>
</comment>
<evidence type="ECO:0000256" key="3">
    <source>
        <dbReference type="ARBA" id="ARBA00005176"/>
    </source>
</evidence>
<dbReference type="RefSeq" id="WP_152580745.1">
    <property type="nucleotide sequence ID" value="NZ_JAKVIV010000002.1"/>
</dbReference>
<dbReference type="GO" id="GO:0047298">
    <property type="term" value="F:(S)-3-amino-2-methylpropionate transaminase activity"/>
    <property type="evidence" value="ECO:0007669"/>
    <property type="project" value="UniProtKB-EC"/>
</dbReference>
<evidence type="ECO:0000256" key="8">
    <source>
        <dbReference type="ARBA" id="ARBA00022679"/>
    </source>
</evidence>
<dbReference type="InterPro" id="IPR005814">
    <property type="entry name" value="Aminotrans_3"/>
</dbReference>
<keyword evidence="7 17" id="KW-0032">Aminotransferase</keyword>
<comment type="catalytic activity">
    <reaction evidence="14">
        <text>4-aminobutanoate + 2-oxoglutarate = succinate semialdehyde + L-glutamate</text>
        <dbReference type="Rhea" id="RHEA:23352"/>
        <dbReference type="ChEBI" id="CHEBI:16810"/>
        <dbReference type="ChEBI" id="CHEBI:29985"/>
        <dbReference type="ChEBI" id="CHEBI:57706"/>
        <dbReference type="ChEBI" id="CHEBI:59888"/>
        <dbReference type="EC" id="2.6.1.19"/>
    </reaction>
</comment>
<comment type="catalytic activity">
    <reaction evidence="1">
        <text>(S)-3-amino-2-methylpropanoate + 2-oxoglutarate = 2-methyl-3-oxopropanoate + L-glutamate</text>
        <dbReference type="Rhea" id="RHEA:13993"/>
        <dbReference type="ChEBI" id="CHEBI:16810"/>
        <dbReference type="ChEBI" id="CHEBI:29985"/>
        <dbReference type="ChEBI" id="CHEBI:57700"/>
        <dbReference type="ChEBI" id="CHEBI:58655"/>
        <dbReference type="EC" id="2.6.1.22"/>
    </reaction>
</comment>
<proteinExistence type="inferred from homology"/>
<evidence type="ECO:0000256" key="14">
    <source>
        <dbReference type="ARBA" id="ARBA00048021"/>
    </source>
</evidence>
<accession>A0A5N6S557</accession>